<dbReference type="HOGENOM" id="CLU_2961615_0_0_1"/>
<reference evidence="2" key="2">
    <citation type="submission" date="2015-01" db="EMBL/GenBank/DDBJ databases">
        <title>Evolutionary Origins and Diversification of the Mycorrhizal Mutualists.</title>
        <authorList>
            <consortium name="DOE Joint Genome Institute"/>
            <consortium name="Mycorrhizal Genomics Consortium"/>
            <person name="Kohler A."/>
            <person name="Kuo A."/>
            <person name="Nagy L.G."/>
            <person name="Floudas D."/>
            <person name="Copeland A."/>
            <person name="Barry K.W."/>
            <person name="Cichocki N."/>
            <person name="Veneault-Fourrey C."/>
            <person name="LaButti K."/>
            <person name="Lindquist E.A."/>
            <person name="Lipzen A."/>
            <person name="Lundell T."/>
            <person name="Morin E."/>
            <person name="Murat C."/>
            <person name="Riley R."/>
            <person name="Ohm R."/>
            <person name="Sun H."/>
            <person name="Tunlid A."/>
            <person name="Henrissat B."/>
            <person name="Grigoriev I.V."/>
            <person name="Hibbett D.S."/>
            <person name="Martin F."/>
        </authorList>
    </citation>
    <scope>NUCLEOTIDE SEQUENCE [LARGE SCALE GENOMIC DNA]</scope>
    <source>
        <strain evidence="2">F 1598</strain>
    </source>
</reference>
<name>A0A0C3GBL5_PILCF</name>
<protein>
    <submittedName>
        <fullName evidence="1">Uncharacterized protein</fullName>
    </submittedName>
</protein>
<evidence type="ECO:0000313" key="2">
    <source>
        <dbReference type="Proteomes" id="UP000054166"/>
    </source>
</evidence>
<dbReference type="AlphaFoldDB" id="A0A0C3GBL5"/>
<dbReference type="Proteomes" id="UP000054166">
    <property type="component" value="Unassembled WGS sequence"/>
</dbReference>
<accession>A0A0C3GBL5</accession>
<evidence type="ECO:0000313" key="1">
    <source>
        <dbReference type="EMBL" id="KIM89089.1"/>
    </source>
</evidence>
<sequence length="59" mass="6389">MTASFGSGDQSQRRNTPPFTVCAVGATMPRQEGTGLSPRVVDLMELTKAVYDVVKWSTL</sequence>
<keyword evidence="2" id="KW-1185">Reference proteome</keyword>
<proteinExistence type="predicted"/>
<gene>
    <name evidence="1" type="ORF">PILCRDRAFT_812985</name>
</gene>
<dbReference type="EMBL" id="KN832975">
    <property type="protein sequence ID" value="KIM89089.1"/>
    <property type="molecule type" value="Genomic_DNA"/>
</dbReference>
<organism evidence="1 2">
    <name type="scientific">Piloderma croceum (strain F 1598)</name>
    <dbReference type="NCBI Taxonomy" id="765440"/>
    <lineage>
        <taxon>Eukaryota</taxon>
        <taxon>Fungi</taxon>
        <taxon>Dikarya</taxon>
        <taxon>Basidiomycota</taxon>
        <taxon>Agaricomycotina</taxon>
        <taxon>Agaricomycetes</taxon>
        <taxon>Agaricomycetidae</taxon>
        <taxon>Atheliales</taxon>
        <taxon>Atheliaceae</taxon>
        <taxon>Piloderma</taxon>
    </lineage>
</organism>
<reference evidence="1 2" key="1">
    <citation type="submission" date="2014-04" db="EMBL/GenBank/DDBJ databases">
        <authorList>
            <consortium name="DOE Joint Genome Institute"/>
            <person name="Kuo A."/>
            <person name="Tarkka M."/>
            <person name="Buscot F."/>
            <person name="Kohler A."/>
            <person name="Nagy L.G."/>
            <person name="Floudas D."/>
            <person name="Copeland A."/>
            <person name="Barry K.W."/>
            <person name="Cichocki N."/>
            <person name="Veneault-Fourrey C."/>
            <person name="LaButti K."/>
            <person name="Lindquist E.A."/>
            <person name="Lipzen A."/>
            <person name="Lundell T."/>
            <person name="Morin E."/>
            <person name="Murat C."/>
            <person name="Sun H."/>
            <person name="Tunlid A."/>
            <person name="Henrissat B."/>
            <person name="Grigoriev I.V."/>
            <person name="Hibbett D.S."/>
            <person name="Martin F."/>
            <person name="Nordberg H.P."/>
            <person name="Cantor M.N."/>
            <person name="Hua S.X."/>
        </authorList>
    </citation>
    <scope>NUCLEOTIDE SEQUENCE [LARGE SCALE GENOMIC DNA]</scope>
    <source>
        <strain evidence="1 2">F 1598</strain>
    </source>
</reference>
<dbReference type="InParanoid" id="A0A0C3GBL5"/>